<dbReference type="PANTHER" id="PTHR21016">
    <property type="entry name" value="BETA-AMYLOID BINDING PROTEIN-RELATED"/>
    <property type="match status" value="1"/>
</dbReference>
<dbReference type="Pfam" id="PF05154">
    <property type="entry name" value="TM2"/>
    <property type="match status" value="1"/>
</dbReference>
<evidence type="ECO:0000256" key="5">
    <source>
        <dbReference type="ARBA" id="ARBA00022989"/>
    </source>
</evidence>
<dbReference type="InterPro" id="IPR050932">
    <property type="entry name" value="TM2D1-3-like"/>
</dbReference>
<dbReference type="PANTHER" id="PTHR21016:SF7">
    <property type="entry name" value="TM2 DOMAIN-CONTAINING PROTEIN 3"/>
    <property type="match status" value="1"/>
</dbReference>
<dbReference type="InterPro" id="IPR007829">
    <property type="entry name" value="TM2"/>
</dbReference>
<keyword evidence="5 9" id="KW-1133">Transmembrane helix</keyword>
<dbReference type="OrthoDB" id="10249065at2759"/>
<feature type="compositionally biased region" description="Basic and acidic residues" evidence="8">
    <location>
        <begin position="243"/>
        <end position="259"/>
    </location>
</feature>
<evidence type="ECO:0000313" key="13">
    <source>
        <dbReference type="Proteomes" id="UP000041254"/>
    </source>
</evidence>
<evidence type="ECO:0000256" key="6">
    <source>
        <dbReference type="ARBA" id="ARBA00023136"/>
    </source>
</evidence>
<dbReference type="GO" id="GO:0016020">
    <property type="term" value="C:membrane"/>
    <property type="evidence" value="ECO:0007669"/>
    <property type="project" value="UniProtKB-SubCell"/>
</dbReference>
<evidence type="ECO:0000256" key="9">
    <source>
        <dbReference type="SAM" id="Phobius"/>
    </source>
</evidence>
<evidence type="ECO:0000256" key="4">
    <source>
        <dbReference type="ARBA" id="ARBA00022729"/>
    </source>
</evidence>
<feature type="transmembrane region" description="Helical" evidence="9">
    <location>
        <begin position="415"/>
        <end position="435"/>
    </location>
</feature>
<dbReference type="InterPro" id="IPR036790">
    <property type="entry name" value="Frizzled_dom_sf"/>
</dbReference>
<name>A0A0G4H7K0_VITBC</name>
<proteinExistence type="inferred from homology"/>
<feature type="chain" id="PRO_5005191663" description="TM2 domain-containing protein" evidence="10">
    <location>
        <begin position="20"/>
        <end position="558"/>
    </location>
</feature>
<dbReference type="Proteomes" id="UP000041254">
    <property type="component" value="Unassembled WGS sequence"/>
</dbReference>
<dbReference type="InParanoid" id="A0A0G4H7K0"/>
<evidence type="ECO:0000256" key="1">
    <source>
        <dbReference type="ARBA" id="ARBA00004141"/>
    </source>
</evidence>
<keyword evidence="4 10" id="KW-0732">Signal</keyword>
<comment type="similarity">
    <text evidence="2">Belongs to the TM2 family.</text>
</comment>
<dbReference type="AlphaFoldDB" id="A0A0G4H7K0"/>
<evidence type="ECO:0000256" key="3">
    <source>
        <dbReference type="ARBA" id="ARBA00022692"/>
    </source>
</evidence>
<accession>A0A0G4H7K0</accession>
<dbReference type="Gene3D" id="1.10.2000.10">
    <property type="entry name" value="Frizzled cysteine-rich domain"/>
    <property type="match status" value="1"/>
</dbReference>
<feature type="region of interest" description="Disordered" evidence="8">
    <location>
        <begin position="236"/>
        <end position="276"/>
    </location>
</feature>
<evidence type="ECO:0000256" key="10">
    <source>
        <dbReference type="SAM" id="SignalP"/>
    </source>
</evidence>
<keyword evidence="6 9" id="KW-0472">Membrane</keyword>
<dbReference type="VEuPathDB" id="CryptoDB:Vbra_19700"/>
<dbReference type="EMBL" id="CDMY01001045">
    <property type="protein sequence ID" value="CEM39643.1"/>
    <property type="molecule type" value="Genomic_DNA"/>
</dbReference>
<evidence type="ECO:0000259" key="11">
    <source>
        <dbReference type="Pfam" id="PF05154"/>
    </source>
</evidence>
<evidence type="ECO:0000256" key="8">
    <source>
        <dbReference type="SAM" id="MobiDB-lite"/>
    </source>
</evidence>
<evidence type="ECO:0000313" key="12">
    <source>
        <dbReference type="EMBL" id="CEM39643.1"/>
    </source>
</evidence>
<protein>
    <recommendedName>
        <fullName evidence="11">TM2 domain-containing protein</fullName>
    </recommendedName>
</protein>
<reference evidence="12 13" key="1">
    <citation type="submission" date="2014-11" db="EMBL/GenBank/DDBJ databases">
        <authorList>
            <person name="Zhu J."/>
            <person name="Qi W."/>
            <person name="Song R."/>
        </authorList>
    </citation>
    <scope>NUCLEOTIDE SEQUENCE [LARGE SCALE GENOMIC DNA]</scope>
</reference>
<gene>
    <name evidence="12" type="ORF">Vbra_19700</name>
</gene>
<organism evidence="12 13">
    <name type="scientific">Vitrella brassicaformis (strain CCMP3155)</name>
    <dbReference type="NCBI Taxonomy" id="1169540"/>
    <lineage>
        <taxon>Eukaryota</taxon>
        <taxon>Sar</taxon>
        <taxon>Alveolata</taxon>
        <taxon>Colpodellida</taxon>
        <taxon>Vitrellaceae</taxon>
        <taxon>Vitrella</taxon>
    </lineage>
</organism>
<feature type="signal peptide" evidence="10">
    <location>
        <begin position="1"/>
        <end position="19"/>
    </location>
</feature>
<evidence type="ECO:0000256" key="7">
    <source>
        <dbReference type="ARBA" id="ARBA00023180"/>
    </source>
</evidence>
<feature type="transmembrane region" description="Helical" evidence="9">
    <location>
        <begin position="480"/>
        <end position="503"/>
    </location>
</feature>
<comment type="subcellular location">
    <subcellularLocation>
        <location evidence="1">Membrane</location>
        <topology evidence="1">Multi-pass membrane protein</topology>
    </subcellularLocation>
</comment>
<evidence type="ECO:0000256" key="2">
    <source>
        <dbReference type="ARBA" id="ARBA00008284"/>
    </source>
</evidence>
<sequence>MLRLLGLLYTSQWVVLVVGQGKEIYSTNAVCRPAYCINPIFPALEDLSLLESHKDYTCMDYTTHGSAMRFCGDVVDYDFGLRAGVVNVSAADGQAVTTFAYHLGGMGIDFWEHTEPWESADDCIKHVWRLSCYTYFPKCEAGVTPGGSTAYLRPCRSSCQNYVKHCGVECCDESVQCRFTHTKALPDGSLLQTQGYVDHAGPSSFCTGAARLSSLWSPLALIIALIIQLAAWSSGSPGAPPEETEKNDPRADHSEREEPPPDNLTEEPTGDGGGVTIVYEKGKRPAAAAAGGGARRSSAALILRFIISASLLTCVLSLEGRSMTSDITGQHTVGKWRQQPNYLLKYDFVDTDGRRVRNSCSLQTSIAPSLQCSGRGTCKQWQDAPSIAGGRTLQFCQCDREWADPECRTKRKSQALAYVLSLFFGFLGADLFYLGHPLIGSMKAVSLGGFGVWWIIDIIRVGSTPVYANNFRTAADLPHWAFVLSSVSTTFILGFILVGCSTLRYMRAKRKDAFLLAAEIEAAHHAECPPYSSTVAAPFVSASYRGRIGGAGGGPMHS</sequence>
<feature type="domain" description="TM2" evidence="11">
    <location>
        <begin position="411"/>
        <end position="459"/>
    </location>
</feature>
<keyword evidence="3 9" id="KW-0812">Transmembrane</keyword>
<keyword evidence="13" id="KW-1185">Reference proteome</keyword>
<keyword evidence="7" id="KW-0325">Glycoprotein</keyword>